<organism evidence="2 3">
    <name type="scientific">Zizania palustris</name>
    <name type="common">Northern wild rice</name>
    <dbReference type="NCBI Taxonomy" id="103762"/>
    <lineage>
        <taxon>Eukaryota</taxon>
        <taxon>Viridiplantae</taxon>
        <taxon>Streptophyta</taxon>
        <taxon>Embryophyta</taxon>
        <taxon>Tracheophyta</taxon>
        <taxon>Spermatophyta</taxon>
        <taxon>Magnoliopsida</taxon>
        <taxon>Liliopsida</taxon>
        <taxon>Poales</taxon>
        <taxon>Poaceae</taxon>
        <taxon>BOP clade</taxon>
        <taxon>Oryzoideae</taxon>
        <taxon>Oryzeae</taxon>
        <taxon>Zizaniinae</taxon>
        <taxon>Zizania</taxon>
    </lineage>
</organism>
<accession>A0A8J5SQT1</accession>
<protein>
    <submittedName>
        <fullName evidence="2">Uncharacterized protein</fullName>
    </submittedName>
</protein>
<dbReference type="EMBL" id="JAAALK010000282">
    <property type="protein sequence ID" value="KAG8080381.1"/>
    <property type="molecule type" value="Genomic_DNA"/>
</dbReference>
<reference evidence="2" key="2">
    <citation type="submission" date="2021-02" db="EMBL/GenBank/DDBJ databases">
        <authorList>
            <person name="Kimball J.A."/>
            <person name="Haas M.W."/>
            <person name="Macchietto M."/>
            <person name="Kono T."/>
            <person name="Duquette J."/>
            <person name="Shao M."/>
        </authorList>
    </citation>
    <scope>NUCLEOTIDE SEQUENCE</scope>
    <source>
        <tissue evidence="2">Fresh leaf tissue</tissue>
    </source>
</reference>
<keyword evidence="3" id="KW-1185">Reference proteome</keyword>
<feature type="region of interest" description="Disordered" evidence="1">
    <location>
        <begin position="67"/>
        <end position="90"/>
    </location>
</feature>
<sequence>MSLDSKQVRMGQPSSSRCLVLEELAEPGRPNGECGWAGWGSEASAAQPTVEVGGGFESRQVYCRPVGGEAVGTQGSEDQQEKGKSRVAVEGSVSRIVDDAAVGGGFHQAEEMFPDLSTEGLDSVDQDDFHVLSREEADDQIEDKEEVAAREAEGFQAVQKKKAGRARGVKVDEAGVDQEIGGSVKVPGLAPCSNPSVGKCRAGKRTVRRVKLCVD</sequence>
<evidence type="ECO:0000313" key="3">
    <source>
        <dbReference type="Proteomes" id="UP000729402"/>
    </source>
</evidence>
<gene>
    <name evidence="2" type="ORF">GUJ93_ZPchr0007g5790</name>
</gene>
<evidence type="ECO:0000313" key="2">
    <source>
        <dbReference type="EMBL" id="KAG8080381.1"/>
    </source>
</evidence>
<reference evidence="2" key="1">
    <citation type="journal article" date="2021" name="bioRxiv">
        <title>Whole Genome Assembly and Annotation of Northern Wild Rice, Zizania palustris L., Supports a Whole Genome Duplication in the Zizania Genus.</title>
        <authorList>
            <person name="Haas M."/>
            <person name="Kono T."/>
            <person name="Macchietto M."/>
            <person name="Millas R."/>
            <person name="McGilp L."/>
            <person name="Shao M."/>
            <person name="Duquette J."/>
            <person name="Hirsch C.N."/>
            <person name="Kimball J."/>
        </authorList>
    </citation>
    <scope>NUCLEOTIDE SEQUENCE</scope>
    <source>
        <tissue evidence="2">Fresh leaf tissue</tissue>
    </source>
</reference>
<evidence type="ECO:0000256" key="1">
    <source>
        <dbReference type="SAM" id="MobiDB-lite"/>
    </source>
</evidence>
<dbReference type="AlphaFoldDB" id="A0A8J5SQT1"/>
<dbReference type="Proteomes" id="UP000729402">
    <property type="component" value="Unassembled WGS sequence"/>
</dbReference>
<name>A0A8J5SQT1_ZIZPA</name>
<comment type="caution">
    <text evidence="2">The sequence shown here is derived from an EMBL/GenBank/DDBJ whole genome shotgun (WGS) entry which is preliminary data.</text>
</comment>
<proteinExistence type="predicted"/>